<dbReference type="Proteomes" id="UP000232323">
    <property type="component" value="Unassembled WGS sequence"/>
</dbReference>
<keyword evidence="7 10" id="KW-0234">DNA repair</keyword>
<comment type="catalytic activity">
    <reaction evidence="10">
        <text>ATP + H2O = ADP + phosphate + H(+)</text>
        <dbReference type="Rhea" id="RHEA:13065"/>
        <dbReference type="ChEBI" id="CHEBI:15377"/>
        <dbReference type="ChEBI" id="CHEBI:15378"/>
        <dbReference type="ChEBI" id="CHEBI:30616"/>
        <dbReference type="ChEBI" id="CHEBI:43474"/>
        <dbReference type="ChEBI" id="CHEBI:456216"/>
        <dbReference type="EC" id="5.6.2.3"/>
    </reaction>
</comment>
<dbReference type="Pfam" id="PF21530">
    <property type="entry name" value="Pif1_2B_dom"/>
    <property type="match status" value="1"/>
</dbReference>
<evidence type="ECO:0000256" key="4">
    <source>
        <dbReference type="ARBA" id="ARBA00022806"/>
    </source>
</evidence>
<keyword evidence="2 10" id="KW-0227">DNA damage</keyword>
<dbReference type="InterPro" id="IPR010285">
    <property type="entry name" value="DNA_helicase_pif1-like_DEAD"/>
</dbReference>
<dbReference type="InterPro" id="IPR051055">
    <property type="entry name" value="PIF1_helicase"/>
</dbReference>
<comment type="caution">
    <text evidence="13">The sequence shown here is derived from an EMBL/GenBank/DDBJ whole genome shotgun (WGS) entry which is preliminary data.</text>
</comment>
<evidence type="ECO:0000313" key="13">
    <source>
        <dbReference type="EMBL" id="GAX73971.1"/>
    </source>
</evidence>
<dbReference type="InterPro" id="IPR036875">
    <property type="entry name" value="Znf_CCHC_sf"/>
</dbReference>
<keyword evidence="14" id="KW-1185">Reference proteome</keyword>
<dbReference type="AlphaFoldDB" id="A0A250WT41"/>
<keyword evidence="9" id="KW-0479">Metal-binding</keyword>
<dbReference type="STRING" id="1157962.A0A250WT41"/>
<comment type="similarity">
    <text evidence="10">Belongs to the helicase family.</text>
</comment>
<evidence type="ECO:0000256" key="2">
    <source>
        <dbReference type="ARBA" id="ARBA00022763"/>
    </source>
</evidence>
<dbReference type="InterPro" id="IPR049163">
    <property type="entry name" value="Pif1-like_2B_dom"/>
</dbReference>
<dbReference type="InterPro" id="IPR001878">
    <property type="entry name" value="Znf_CCHC"/>
</dbReference>
<protein>
    <recommendedName>
        <fullName evidence="10">ATP-dependent DNA helicase</fullName>
        <ecNumber evidence="10">5.6.2.3</ecNumber>
    </recommendedName>
</protein>
<sequence>MRRKRNSLTPDGVPQKRQATLLTSFARIDKALAIAGSKRKIVDLTKPTLSNGISGKPTCSNGSQGGAVSQSRPASHVSASCVELNPSRSLNKTAQSSLQSVSHVSDTYNVKSGQASVEAAGPSTLSADEASSPQLCPEQEKVMQLVRDGKNVFFTGNAGTGKTFMLNKIIEELRIKYGRDFISKVALAAPTGIAATHIQGTTLNAALGLGICNYYKDFGSMFKKETRARISRYEILIVDEVSMLSAELFNTIESNLKRLRNDVRPAGGLQLIMCGDFFQLPPVTKKWTPGMPSDMFLNWGYAFQAPAWKAANIEHVLLTKVFRQQDGEFIKILDNIRYGHDIPAALKRLRELCMRPLLSSNGIKATQLFSRNKEVDETNIRELAVLKGATAVFGAEDEVVLDPALQGTHVDPTWQREATSRLEKNEFFRDCLAAKEIRMKVGAQVLLIKNLDLEGGPNNSRQLVNGSRGVITSMVPKADVIRGLEANRKALGGDNNISMSKMDSKGTQLVTEVHKKVEMLRGWAGTEIPVVRFRNGAEIQVLPTIFSSTVPHTGECRRVQIPLKLAWALTIHKCQGLTLDLVQVSLKDCFAQGQAYVALSRARSLEGLQILDLDSSCVRTDPAVSDFYAALKGGDIKSLKDDAWERWSCMRSGSAAQGDQTAGFGSQQPVGSVSQQPQALNSFGASQAVLKGATGGRQNNGCFHCGQPGHWANNCPSKKGGGSTTGFIRR</sequence>
<dbReference type="GO" id="GO:0005524">
    <property type="term" value="F:ATP binding"/>
    <property type="evidence" value="ECO:0007669"/>
    <property type="project" value="UniProtKB-KW"/>
</dbReference>
<keyword evidence="1 10" id="KW-0547">Nucleotide-binding</keyword>
<evidence type="ECO:0000256" key="1">
    <source>
        <dbReference type="ARBA" id="ARBA00022741"/>
    </source>
</evidence>
<dbReference type="SMART" id="SM00343">
    <property type="entry name" value="ZnF_C2HC"/>
    <property type="match status" value="1"/>
</dbReference>
<evidence type="ECO:0000313" key="14">
    <source>
        <dbReference type="Proteomes" id="UP000232323"/>
    </source>
</evidence>
<dbReference type="Pfam" id="PF05970">
    <property type="entry name" value="PIF1"/>
    <property type="match status" value="1"/>
</dbReference>
<dbReference type="SUPFAM" id="SSF57756">
    <property type="entry name" value="Retrovirus zinc finger-like domains"/>
    <property type="match status" value="1"/>
</dbReference>
<feature type="domain" description="CCHC-type" evidence="12">
    <location>
        <begin position="702"/>
        <end position="717"/>
    </location>
</feature>
<dbReference type="SMART" id="SM00382">
    <property type="entry name" value="AAA"/>
    <property type="match status" value="1"/>
</dbReference>
<keyword evidence="9" id="KW-0863">Zinc-finger</keyword>
<evidence type="ECO:0000256" key="5">
    <source>
        <dbReference type="ARBA" id="ARBA00022840"/>
    </source>
</evidence>
<dbReference type="InterPro" id="IPR003593">
    <property type="entry name" value="AAA+_ATPase"/>
</dbReference>
<keyword evidence="8" id="KW-0413">Isomerase</keyword>
<dbReference type="PANTHER" id="PTHR47642:SF5">
    <property type="entry name" value="ATP-DEPENDENT DNA HELICASE"/>
    <property type="match status" value="1"/>
</dbReference>
<dbReference type="InterPro" id="IPR027417">
    <property type="entry name" value="P-loop_NTPase"/>
</dbReference>
<name>A0A250WT41_9CHLO</name>
<evidence type="ECO:0000259" key="12">
    <source>
        <dbReference type="PROSITE" id="PS50158"/>
    </source>
</evidence>
<comment type="cofactor">
    <cofactor evidence="10">
        <name>Mg(2+)</name>
        <dbReference type="ChEBI" id="CHEBI:18420"/>
    </cofactor>
</comment>
<keyword evidence="5 10" id="KW-0067">ATP-binding</keyword>
<dbReference type="PANTHER" id="PTHR47642">
    <property type="entry name" value="ATP-DEPENDENT DNA HELICASE"/>
    <property type="match status" value="1"/>
</dbReference>
<proteinExistence type="inferred from homology"/>
<keyword evidence="3 10" id="KW-0378">Hydrolase</keyword>
<dbReference type="CDD" id="cd18037">
    <property type="entry name" value="DEXSc_Pif1_like"/>
    <property type="match status" value="1"/>
</dbReference>
<evidence type="ECO:0000256" key="11">
    <source>
        <dbReference type="SAM" id="MobiDB-lite"/>
    </source>
</evidence>
<dbReference type="Gene3D" id="4.10.60.10">
    <property type="entry name" value="Zinc finger, CCHC-type"/>
    <property type="match status" value="1"/>
</dbReference>
<evidence type="ECO:0000256" key="10">
    <source>
        <dbReference type="RuleBase" id="RU363044"/>
    </source>
</evidence>
<evidence type="ECO:0000256" key="7">
    <source>
        <dbReference type="ARBA" id="ARBA00023204"/>
    </source>
</evidence>
<dbReference type="Gene3D" id="3.40.50.300">
    <property type="entry name" value="P-loop containing nucleotide triphosphate hydrolases"/>
    <property type="match status" value="1"/>
</dbReference>
<dbReference type="GO" id="GO:0008270">
    <property type="term" value="F:zinc ion binding"/>
    <property type="evidence" value="ECO:0007669"/>
    <property type="project" value="UniProtKB-KW"/>
</dbReference>
<accession>A0A250WT41</accession>
<dbReference type="PROSITE" id="PS50158">
    <property type="entry name" value="ZF_CCHC"/>
    <property type="match status" value="1"/>
</dbReference>
<keyword evidence="4 10" id="KW-0347">Helicase</keyword>
<keyword evidence="6" id="KW-0238">DNA-binding</keyword>
<keyword evidence="9" id="KW-0862">Zinc</keyword>
<evidence type="ECO:0000256" key="6">
    <source>
        <dbReference type="ARBA" id="ARBA00023125"/>
    </source>
</evidence>
<keyword evidence="10" id="KW-0233">DNA recombination</keyword>
<dbReference type="SUPFAM" id="SSF52540">
    <property type="entry name" value="P-loop containing nucleoside triphosphate hydrolases"/>
    <property type="match status" value="2"/>
</dbReference>
<dbReference type="EC" id="5.6.2.3" evidence="10"/>
<dbReference type="GO" id="GO:0003676">
    <property type="term" value="F:nucleic acid binding"/>
    <property type="evidence" value="ECO:0007669"/>
    <property type="project" value="InterPro"/>
</dbReference>
<dbReference type="GO" id="GO:0000723">
    <property type="term" value="P:telomere maintenance"/>
    <property type="evidence" value="ECO:0007669"/>
    <property type="project" value="InterPro"/>
</dbReference>
<feature type="compositionally biased region" description="Polar residues" evidence="11">
    <location>
        <begin position="51"/>
        <end position="73"/>
    </location>
</feature>
<evidence type="ECO:0000256" key="9">
    <source>
        <dbReference type="PROSITE-ProRule" id="PRU00047"/>
    </source>
</evidence>
<gene>
    <name evidence="13" type="ORF">CEUSTIGMA_g1421.t1</name>
</gene>
<feature type="region of interest" description="Disordered" evidence="11">
    <location>
        <begin position="51"/>
        <end position="74"/>
    </location>
</feature>
<reference evidence="13 14" key="1">
    <citation type="submission" date="2017-08" db="EMBL/GenBank/DDBJ databases">
        <title>Acidophilic green algal genome provides insights into adaptation to an acidic environment.</title>
        <authorList>
            <person name="Hirooka S."/>
            <person name="Hirose Y."/>
            <person name="Kanesaki Y."/>
            <person name="Higuchi S."/>
            <person name="Fujiwara T."/>
            <person name="Onuma R."/>
            <person name="Era A."/>
            <person name="Ohbayashi R."/>
            <person name="Uzuka A."/>
            <person name="Nozaki H."/>
            <person name="Yoshikawa H."/>
            <person name="Miyagishima S.Y."/>
        </authorList>
    </citation>
    <scope>NUCLEOTIDE SEQUENCE [LARGE SCALE GENOMIC DNA]</scope>
    <source>
        <strain evidence="13 14">NIES-2499</strain>
    </source>
</reference>
<evidence type="ECO:0000256" key="3">
    <source>
        <dbReference type="ARBA" id="ARBA00022801"/>
    </source>
</evidence>
<dbReference type="GO" id="GO:0006310">
    <property type="term" value="P:DNA recombination"/>
    <property type="evidence" value="ECO:0007669"/>
    <property type="project" value="UniProtKB-KW"/>
</dbReference>
<dbReference type="GO" id="GO:0016887">
    <property type="term" value="F:ATP hydrolysis activity"/>
    <property type="evidence" value="ECO:0007669"/>
    <property type="project" value="RHEA"/>
</dbReference>
<evidence type="ECO:0000256" key="8">
    <source>
        <dbReference type="ARBA" id="ARBA00023235"/>
    </source>
</evidence>
<dbReference type="GO" id="GO:0006281">
    <property type="term" value="P:DNA repair"/>
    <property type="evidence" value="ECO:0007669"/>
    <property type="project" value="UniProtKB-KW"/>
</dbReference>
<dbReference type="OrthoDB" id="508102at2759"/>
<dbReference type="EMBL" id="BEGY01000005">
    <property type="protein sequence ID" value="GAX73971.1"/>
    <property type="molecule type" value="Genomic_DNA"/>
</dbReference>
<dbReference type="GO" id="GO:0043139">
    <property type="term" value="F:5'-3' DNA helicase activity"/>
    <property type="evidence" value="ECO:0007669"/>
    <property type="project" value="UniProtKB-EC"/>
</dbReference>
<dbReference type="Pfam" id="PF00098">
    <property type="entry name" value="zf-CCHC"/>
    <property type="match status" value="1"/>
</dbReference>
<organism evidence="13 14">
    <name type="scientific">Chlamydomonas eustigma</name>
    <dbReference type="NCBI Taxonomy" id="1157962"/>
    <lineage>
        <taxon>Eukaryota</taxon>
        <taxon>Viridiplantae</taxon>
        <taxon>Chlorophyta</taxon>
        <taxon>core chlorophytes</taxon>
        <taxon>Chlorophyceae</taxon>
        <taxon>CS clade</taxon>
        <taxon>Chlamydomonadales</taxon>
        <taxon>Chlamydomonadaceae</taxon>
        <taxon>Chlamydomonas</taxon>
    </lineage>
</organism>
<dbReference type="CDD" id="cd18809">
    <property type="entry name" value="SF1_C_RecD"/>
    <property type="match status" value="1"/>
</dbReference>